<reference evidence="2 3" key="1">
    <citation type="submission" date="2020-08" db="EMBL/GenBank/DDBJ databases">
        <title>Genomic Encyclopedia of Type Strains, Phase IV (KMG-IV): sequencing the most valuable type-strain genomes for metagenomic binning, comparative biology and taxonomic classification.</title>
        <authorList>
            <person name="Goeker M."/>
        </authorList>
    </citation>
    <scope>NUCLEOTIDE SEQUENCE [LARGE SCALE GENOMIC DNA]</scope>
    <source>
        <strain evidence="2 3">YIM 65646</strain>
    </source>
</reference>
<keyword evidence="3" id="KW-1185">Reference proteome</keyword>
<dbReference type="GO" id="GO:0016887">
    <property type="term" value="F:ATP hydrolysis activity"/>
    <property type="evidence" value="ECO:0007669"/>
    <property type="project" value="InterPro"/>
</dbReference>
<dbReference type="GO" id="GO:0005524">
    <property type="term" value="F:ATP binding"/>
    <property type="evidence" value="ECO:0007669"/>
    <property type="project" value="InterPro"/>
</dbReference>
<proteinExistence type="predicted"/>
<dbReference type="RefSeq" id="WP_184791326.1">
    <property type="nucleotide sequence ID" value="NZ_BONT01000069.1"/>
</dbReference>
<dbReference type="PANTHER" id="PTHR42759">
    <property type="entry name" value="MOXR FAMILY PROTEIN"/>
    <property type="match status" value="1"/>
</dbReference>
<feature type="domain" description="AAA+ ATPase" evidence="1">
    <location>
        <begin position="122"/>
        <end position="265"/>
    </location>
</feature>
<name>A0A841FYE0_9ACTN</name>
<dbReference type="AlphaFoldDB" id="A0A841FYE0"/>
<accession>A0A841FYE0</accession>
<organism evidence="2 3">
    <name type="scientific">Phytomonospora endophytica</name>
    <dbReference type="NCBI Taxonomy" id="714109"/>
    <lineage>
        <taxon>Bacteria</taxon>
        <taxon>Bacillati</taxon>
        <taxon>Actinomycetota</taxon>
        <taxon>Actinomycetes</taxon>
        <taxon>Micromonosporales</taxon>
        <taxon>Micromonosporaceae</taxon>
        <taxon>Phytomonospora</taxon>
    </lineage>
</organism>
<dbReference type="Proteomes" id="UP000548476">
    <property type="component" value="Unassembled WGS sequence"/>
</dbReference>
<dbReference type="Gene3D" id="3.40.50.300">
    <property type="entry name" value="P-loop containing nucleotide triphosphate hydrolases"/>
    <property type="match status" value="1"/>
</dbReference>
<dbReference type="SMART" id="SM00382">
    <property type="entry name" value="AAA"/>
    <property type="match status" value="1"/>
</dbReference>
<dbReference type="InterPro" id="IPR003593">
    <property type="entry name" value="AAA+_ATPase"/>
</dbReference>
<evidence type="ECO:0000313" key="3">
    <source>
        <dbReference type="Proteomes" id="UP000548476"/>
    </source>
</evidence>
<dbReference type="PANTHER" id="PTHR42759:SF1">
    <property type="entry name" value="MAGNESIUM-CHELATASE SUBUNIT CHLD"/>
    <property type="match status" value="1"/>
</dbReference>
<sequence>MTSPRRRGRNGLKNDILGHLTRPEAAWETVAAIHAAVGGTSAGAVHRSLRQLAATGQVITDGRRPQRWRIPATTGPTPSPSPAVGHVLTGATPVTRPNGQLYHPRGLAGESDVDVLRRLRTAGVPVLLYGPPGTGKTALAEAAHTDIITIAGDSDTTVADFIGEYTQAPDGTFVFTYGPLIRAMEEGRCLFVDDATLIAPTVLAALYPAMDGRGQVHIKARPGETVTAAPGFYVMGGHNPGVHGAVLTDALASRFSTHIEVSTDFDLADALGVPATAIAIARNLNRQLAAGECRWAPQLRELLACKRLATELGLDAAIANLAAIAPTGDRALVQRVAANLHGKAVTPLALGTQLSPPPQKGSSS</sequence>
<gene>
    <name evidence="2" type="ORF">HNR73_006418</name>
</gene>
<dbReference type="CDD" id="cd00009">
    <property type="entry name" value="AAA"/>
    <property type="match status" value="1"/>
</dbReference>
<dbReference type="Pfam" id="PF07728">
    <property type="entry name" value="AAA_5"/>
    <property type="match status" value="1"/>
</dbReference>
<protein>
    <submittedName>
        <fullName evidence="2">MoxR-like ATPase</fullName>
    </submittedName>
</protein>
<dbReference type="InterPro" id="IPR011704">
    <property type="entry name" value="ATPase_dyneun-rel_AAA"/>
</dbReference>
<dbReference type="InterPro" id="IPR027417">
    <property type="entry name" value="P-loop_NTPase"/>
</dbReference>
<dbReference type="EMBL" id="JACHGT010000017">
    <property type="protein sequence ID" value="MBB6038532.1"/>
    <property type="molecule type" value="Genomic_DNA"/>
</dbReference>
<evidence type="ECO:0000259" key="1">
    <source>
        <dbReference type="SMART" id="SM00382"/>
    </source>
</evidence>
<dbReference type="InterPro" id="IPR050764">
    <property type="entry name" value="CbbQ/NirQ/NorQ/GpvN"/>
</dbReference>
<evidence type="ECO:0000313" key="2">
    <source>
        <dbReference type="EMBL" id="MBB6038532.1"/>
    </source>
</evidence>
<comment type="caution">
    <text evidence="2">The sequence shown here is derived from an EMBL/GenBank/DDBJ whole genome shotgun (WGS) entry which is preliminary data.</text>
</comment>
<dbReference type="SUPFAM" id="SSF52540">
    <property type="entry name" value="P-loop containing nucleoside triphosphate hydrolases"/>
    <property type="match status" value="1"/>
</dbReference>